<dbReference type="Gene3D" id="1.25.40.770">
    <property type="entry name" value="TAF6, C-terminal HEAT repeat domain"/>
    <property type="match status" value="1"/>
</dbReference>
<protein>
    <recommendedName>
        <fullName evidence="7">TATA box binding protein associated factor (TAF) histone-like fold domain-containing protein</fullName>
    </recommendedName>
</protein>
<dbReference type="GO" id="GO:0003713">
    <property type="term" value="F:transcription coactivator activity"/>
    <property type="evidence" value="ECO:0007669"/>
    <property type="project" value="TreeGrafter"/>
</dbReference>
<dbReference type="InterPro" id="IPR037796">
    <property type="entry name" value="TAF6"/>
</dbReference>
<proteinExistence type="inferred from homology"/>
<comment type="caution">
    <text evidence="8">The sequence shown here is derived from an EMBL/GenBank/DDBJ whole genome shotgun (WGS) entry which is preliminary data.</text>
</comment>
<feature type="compositionally biased region" description="Low complexity" evidence="6">
    <location>
        <begin position="629"/>
        <end position="648"/>
    </location>
</feature>
<comment type="subcellular location">
    <subcellularLocation>
        <location evidence="1">Nucleus</location>
    </subcellularLocation>
</comment>
<dbReference type="InterPro" id="IPR004823">
    <property type="entry name" value="TAF_TATA-bd_Histone-like_dom"/>
</dbReference>
<dbReference type="Pfam" id="PF02969">
    <property type="entry name" value="TAF"/>
    <property type="match status" value="1"/>
</dbReference>
<dbReference type="InterPro" id="IPR046344">
    <property type="entry name" value="TAF6_C_sf"/>
</dbReference>
<dbReference type="Pfam" id="PF07571">
    <property type="entry name" value="TAF6_C"/>
    <property type="match status" value="1"/>
</dbReference>
<sequence length="659" mass="75118">MFNGSRALDWWMRRMRRVDCLKKRCIRRQLKPLKARKPVKAVVNRQSKAFIDQLVFIIILIMSILQQSPELIDSFAESVSIKKLDPEIRELLLSDLESKLLEIIQESKKTMRHSMRDFLRTDDVKHAMEKLSIPHVFGYPSSIPYTYERVPEQPNTWFIKQQTIALRDFATKPRLQTPLVATAYKVHFESLDGQQPRIAETVEEIGGRVVMAGQQVPPINMVEQQPTMQIMQVQKQEQLTEHERRTQDSLQQHRETLEKNQLQYDKKQGRNNTTASWQAAASVLGVPANTPAPPQQLKDFESYYNTFIQVFKNHELQVQLIDNREPTDVDVKMREILHQFENQPSLCPIFPNVVAFMGKENELLMKQSKPLLRLQMSILKVIKAIIYNAHFDISQLFQQIGAILFEQLRRDLPDETQPLDGDFLKIKAAAAHLLRMAIEKQMKEQPNLRFEVSKSLLNKIYKETLLQIPSGPQPDAPLQTVTVGPSGYALYGYIATLTQFGFDIIKPVVIDQLPRIISVLHKRQKQYQNNPRQHDAIQQAIQKLQEATLCLLTSLRKNEPANEGDFKAAMEQAKNCFGGAKFEQAFIGSMPQMMMGGFNPMAQQIPMGAQNMGPQNIGMPNMGQGAGIQQIGSQGMSQGMSQQSQGIANVVPNRPESAN</sequence>
<organism evidence="8 9">
    <name type="scientific">Halteria grandinella</name>
    <dbReference type="NCBI Taxonomy" id="5974"/>
    <lineage>
        <taxon>Eukaryota</taxon>
        <taxon>Sar</taxon>
        <taxon>Alveolata</taxon>
        <taxon>Ciliophora</taxon>
        <taxon>Intramacronucleata</taxon>
        <taxon>Spirotrichea</taxon>
        <taxon>Stichotrichia</taxon>
        <taxon>Sporadotrichida</taxon>
        <taxon>Halteriidae</taxon>
        <taxon>Halteria</taxon>
    </lineage>
</organism>
<dbReference type="PANTHER" id="PTHR10221:SF9">
    <property type="entry name" value="TRANSCRIPTION INITIATION FACTOR TFIID SUBUNIT 6"/>
    <property type="match status" value="1"/>
</dbReference>
<reference evidence="8" key="1">
    <citation type="submission" date="2019-06" db="EMBL/GenBank/DDBJ databases">
        <authorList>
            <person name="Zheng W."/>
        </authorList>
    </citation>
    <scope>NUCLEOTIDE SEQUENCE</scope>
    <source>
        <strain evidence="8">QDHG01</strain>
    </source>
</reference>
<dbReference type="CDD" id="cd22931">
    <property type="entry name" value="HFD_TAF6"/>
    <property type="match status" value="1"/>
</dbReference>
<dbReference type="OrthoDB" id="361039at2759"/>
<dbReference type="Proteomes" id="UP000785679">
    <property type="component" value="Unassembled WGS sequence"/>
</dbReference>
<dbReference type="GO" id="GO:0051123">
    <property type="term" value="P:RNA polymerase II preinitiation complex assembly"/>
    <property type="evidence" value="ECO:0007669"/>
    <property type="project" value="TreeGrafter"/>
</dbReference>
<evidence type="ECO:0000313" key="9">
    <source>
        <dbReference type="Proteomes" id="UP000785679"/>
    </source>
</evidence>
<dbReference type="GO" id="GO:0000124">
    <property type="term" value="C:SAGA complex"/>
    <property type="evidence" value="ECO:0007669"/>
    <property type="project" value="InterPro"/>
</dbReference>
<evidence type="ECO:0000256" key="1">
    <source>
        <dbReference type="ARBA" id="ARBA00004123"/>
    </source>
</evidence>
<dbReference type="GO" id="GO:0046695">
    <property type="term" value="C:SLIK (SAGA-like) complex"/>
    <property type="evidence" value="ECO:0007669"/>
    <property type="project" value="InterPro"/>
</dbReference>
<accession>A0A8J8P0Y3</accession>
<dbReference type="InterPro" id="IPR011442">
    <property type="entry name" value="TAF6_C"/>
</dbReference>
<feature type="region of interest" description="Disordered" evidence="6">
    <location>
        <begin position="629"/>
        <end position="659"/>
    </location>
</feature>
<name>A0A8J8P0Y3_HALGN</name>
<keyword evidence="9" id="KW-1185">Reference proteome</keyword>
<keyword evidence="4" id="KW-0804">Transcription</keyword>
<comment type="similarity">
    <text evidence="2">Belongs to the TAF6 family.</text>
</comment>
<dbReference type="GO" id="GO:0005669">
    <property type="term" value="C:transcription factor TFIID complex"/>
    <property type="evidence" value="ECO:0007669"/>
    <property type="project" value="InterPro"/>
</dbReference>
<evidence type="ECO:0000256" key="5">
    <source>
        <dbReference type="ARBA" id="ARBA00023242"/>
    </source>
</evidence>
<dbReference type="InterPro" id="IPR009072">
    <property type="entry name" value="Histone-fold"/>
</dbReference>
<dbReference type="SMART" id="SM00803">
    <property type="entry name" value="TAF"/>
    <property type="match status" value="1"/>
</dbReference>
<dbReference type="AlphaFoldDB" id="A0A8J8P0Y3"/>
<evidence type="ECO:0000256" key="4">
    <source>
        <dbReference type="ARBA" id="ARBA00023163"/>
    </source>
</evidence>
<evidence type="ECO:0000256" key="3">
    <source>
        <dbReference type="ARBA" id="ARBA00023015"/>
    </source>
</evidence>
<dbReference type="Gene3D" id="1.10.20.10">
    <property type="entry name" value="Histone, subunit A"/>
    <property type="match status" value="1"/>
</dbReference>
<dbReference type="EMBL" id="RRYP01003233">
    <property type="protein sequence ID" value="TNV84000.1"/>
    <property type="molecule type" value="Genomic_DNA"/>
</dbReference>
<dbReference type="GO" id="GO:0016251">
    <property type="term" value="F:RNA polymerase II general transcription initiation factor activity"/>
    <property type="evidence" value="ECO:0007669"/>
    <property type="project" value="InterPro"/>
</dbReference>
<evidence type="ECO:0000256" key="6">
    <source>
        <dbReference type="SAM" id="MobiDB-lite"/>
    </source>
</evidence>
<keyword evidence="3" id="KW-0805">Transcription regulation</keyword>
<evidence type="ECO:0000313" key="8">
    <source>
        <dbReference type="EMBL" id="TNV84000.1"/>
    </source>
</evidence>
<keyword evidence="5" id="KW-0539">Nucleus</keyword>
<evidence type="ECO:0000256" key="2">
    <source>
        <dbReference type="ARBA" id="ARBA00007688"/>
    </source>
</evidence>
<gene>
    <name evidence="8" type="ORF">FGO68_gene1027</name>
</gene>
<dbReference type="PANTHER" id="PTHR10221">
    <property type="entry name" value="TRANSCRIPTION INITIATION FACTOR TFIID SUBUNIT 6"/>
    <property type="match status" value="1"/>
</dbReference>
<dbReference type="GO" id="GO:0046982">
    <property type="term" value="F:protein heterodimerization activity"/>
    <property type="evidence" value="ECO:0007669"/>
    <property type="project" value="InterPro"/>
</dbReference>
<evidence type="ECO:0000259" key="7">
    <source>
        <dbReference type="SMART" id="SM00803"/>
    </source>
</evidence>
<dbReference type="SUPFAM" id="SSF47113">
    <property type="entry name" value="Histone-fold"/>
    <property type="match status" value="1"/>
</dbReference>
<feature type="domain" description="TATA box binding protein associated factor (TAF) histone-like fold" evidence="7">
    <location>
        <begin position="66"/>
        <end position="130"/>
    </location>
</feature>